<dbReference type="AlphaFoldDB" id="A0A1F6DLK4"/>
<dbReference type="Proteomes" id="UP000178532">
    <property type="component" value="Unassembled WGS sequence"/>
</dbReference>
<dbReference type="EMBL" id="MFLI01000009">
    <property type="protein sequence ID" value="OGG62308.1"/>
    <property type="molecule type" value="Genomic_DNA"/>
</dbReference>
<feature type="transmembrane region" description="Helical" evidence="1">
    <location>
        <begin position="37"/>
        <end position="64"/>
    </location>
</feature>
<proteinExistence type="predicted"/>
<evidence type="ECO:0000313" key="3">
    <source>
        <dbReference type="Proteomes" id="UP000178532"/>
    </source>
</evidence>
<comment type="caution">
    <text evidence="2">The sequence shown here is derived from an EMBL/GenBank/DDBJ whole genome shotgun (WGS) entry which is preliminary data.</text>
</comment>
<protein>
    <submittedName>
        <fullName evidence="2">Uncharacterized protein</fullName>
    </submittedName>
</protein>
<accession>A0A1F6DLK4</accession>
<sequence length="99" mass="11861">MKIKRSGPISRAVFWMAFWSWLEENEKIRTEAYIWELLWRVPLACAFWVIVVTLWLGVYGFLLVTNYAASELQEPTIIIITILYDTFLSFVLFQFFRSR</sequence>
<evidence type="ECO:0000313" key="2">
    <source>
        <dbReference type="EMBL" id="OGG62308.1"/>
    </source>
</evidence>
<gene>
    <name evidence="2" type="ORF">A3C19_02515</name>
</gene>
<keyword evidence="1" id="KW-0812">Transmembrane</keyword>
<evidence type="ECO:0000256" key="1">
    <source>
        <dbReference type="SAM" id="Phobius"/>
    </source>
</evidence>
<name>A0A1F6DLK4_9BACT</name>
<keyword evidence="1" id="KW-0472">Membrane</keyword>
<keyword evidence="1" id="KW-1133">Transmembrane helix</keyword>
<feature type="transmembrane region" description="Helical" evidence="1">
    <location>
        <begin position="76"/>
        <end position="96"/>
    </location>
</feature>
<organism evidence="2 3">
    <name type="scientific">Candidatus Kaiserbacteria bacterium RIFCSPHIGHO2_02_FULL_54_22</name>
    <dbReference type="NCBI Taxonomy" id="1798495"/>
    <lineage>
        <taxon>Bacteria</taxon>
        <taxon>Candidatus Kaiseribacteriota</taxon>
    </lineage>
</organism>
<reference evidence="2 3" key="1">
    <citation type="journal article" date="2016" name="Nat. Commun.">
        <title>Thousands of microbial genomes shed light on interconnected biogeochemical processes in an aquifer system.</title>
        <authorList>
            <person name="Anantharaman K."/>
            <person name="Brown C.T."/>
            <person name="Hug L.A."/>
            <person name="Sharon I."/>
            <person name="Castelle C.J."/>
            <person name="Probst A.J."/>
            <person name="Thomas B.C."/>
            <person name="Singh A."/>
            <person name="Wilkins M.J."/>
            <person name="Karaoz U."/>
            <person name="Brodie E.L."/>
            <person name="Williams K.H."/>
            <person name="Hubbard S.S."/>
            <person name="Banfield J.F."/>
        </authorList>
    </citation>
    <scope>NUCLEOTIDE SEQUENCE [LARGE SCALE GENOMIC DNA]</scope>
</reference>